<feature type="coiled-coil region" evidence="3">
    <location>
        <begin position="788"/>
        <end position="815"/>
    </location>
</feature>
<sequence length="1046" mass="114782">MAPPERPVPVYTPPVGLRTYMDDFREYINRRHNSQIKTYDDLHSFSVGAHGPTRNLFWMDLWRYLDIKASVQPTIAIDETRGIATFPEFYKDARLNFAENLLSQRGSGKTAIKVLNEDNLHDGPEIVSWDQLRDLVRKLADALSASGLSKGSVLVVIGGNTKMSLALMLATASLGGVFSSLGTDLGEEALRDRLSQLKPQFLFTNVQYKYNGKTHSIIHRVKSVWNKIPKAANSELVTTTPYDDSSEDPLTQLEDFLKRGTGKPLTFLQVSFNTPLFVMFSSGTTGVPKAIVHSHGGVLINLKKEYRLHCNFDDTDVYFHYTGIGWALWNIMLGALFCGSTVVLYDGSPFYPTAPAFLQRILSVEVTAFGAGPKYFSELRRMDINPRSMANNRLRMLLSTGAVLTPSLSSWMAKSFGPLCQVSFSGGTELCGSFVHGSISLPTYPGEITVKALGIAVEVYLSSSQQDPGPLPAGESGELVCTQPFPNMPLHFLNDPGRKRYLNAYFSKIPSIWTHGDRMIISPHTGGIYILGRSDSVLNPAGSSTGSQHPKRLVFAPGDIQGPNDTRQDIHNIKSAAAHLAEDISRSGTSTPTSVMQQELVSHPARAHQFLINPPLTIAQLHPTNPLHQFHRWFQDPRLPRSSAPETCTLATASLPSGRVSSRVLYFKELDERGWVIYSNWGSKEGKGQQIFGSGFAVSADGRTPGDIHATAALNEGNKWAALTFLWSLVERQVRIEGLIEPLSREESELYWRTRERGSQIGAWASWQSKVMWSVDPDTLPPPEELQHANYDDGRNELEARVKEMEARFADVEEIPLPPFWGGIRVVPENLETQIGLNSITSNPSVPINRILLTMPSTGGPISKTGSFTLTRWVTLAIASGAFAALNGLFAKLTTTEATGSAASSIAHVLNLPEGMVEVIVRAICFGLNLLSNFIMWALFTRALTAAPSTTKVSITNTSANFLVTAVLGMIVFSERVGGLWWLGAVMMGAGCILVGMRDENKDDDKKGQAAGEGGEEEAEETITLREEGFDDTDVSGGHAEPYRDE</sequence>
<dbReference type="PROSITE" id="PS00455">
    <property type="entry name" value="AMP_BINDING"/>
    <property type="match status" value="1"/>
</dbReference>
<keyword evidence="5" id="KW-0472">Membrane</keyword>
<keyword evidence="3" id="KW-0175">Coiled coil</keyword>
<keyword evidence="8" id="KW-1185">Reference proteome</keyword>
<dbReference type="Gene3D" id="2.30.110.10">
    <property type="entry name" value="Electron Transport, Fmn-binding Protein, Chain A"/>
    <property type="match status" value="1"/>
</dbReference>
<protein>
    <submittedName>
        <fullName evidence="7">Acetyl-CoA synthetase</fullName>
    </submittedName>
</protein>
<evidence type="ECO:0000256" key="3">
    <source>
        <dbReference type="SAM" id="Coils"/>
    </source>
</evidence>
<reference evidence="8" key="1">
    <citation type="journal article" date="2015" name="Genome Announc.">
        <title>Draft genome sequence of Talaromyces cellulolyticus strain Y-94, a source of lignocellulosic biomass-degrading enzymes.</title>
        <authorList>
            <person name="Fujii T."/>
            <person name="Koike H."/>
            <person name="Sawayama S."/>
            <person name="Yano S."/>
            <person name="Inoue H."/>
        </authorList>
    </citation>
    <scope>NUCLEOTIDE SEQUENCE [LARGE SCALE GENOMIC DNA]</scope>
    <source>
        <strain evidence="8">Y-94</strain>
    </source>
</reference>
<gene>
    <name evidence="7" type="ORF">TCE0_044f17631</name>
</gene>
<evidence type="ECO:0000313" key="8">
    <source>
        <dbReference type="Proteomes" id="UP000053095"/>
    </source>
</evidence>
<dbReference type="GO" id="GO:0030729">
    <property type="term" value="F:acetoacetate-CoA ligase activity"/>
    <property type="evidence" value="ECO:0007669"/>
    <property type="project" value="TreeGrafter"/>
</dbReference>
<dbReference type="Pfam" id="PF00501">
    <property type="entry name" value="AMP-binding"/>
    <property type="match status" value="1"/>
</dbReference>
<dbReference type="Proteomes" id="UP000053095">
    <property type="component" value="Unassembled WGS sequence"/>
</dbReference>
<dbReference type="SUPFAM" id="SSF103481">
    <property type="entry name" value="Multidrug resistance efflux transporter EmrE"/>
    <property type="match status" value="1"/>
</dbReference>
<evidence type="ECO:0000256" key="4">
    <source>
        <dbReference type="SAM" id="MobiDB-lite"/>
    </source>
</evidence>
<keyword evidence="2" id="KW-0256">Endoplasmic reticulum</keyword>
<accession>A0A478ECT7</accession>
<dbReference type="InterPro" id="IPR020845">
    <property type="entry name" value="AMP-binding_CS"/>
</dbReference>
<dbReference type="EMBL" id="DF933840">
    <property type="protein sequence ID" value="GAM43097.1"/>
    <property type="molecule type" value="Genomic_DNA"/>
</dbReference>
<dbReference type="InterPro" id="IPR042099">
    <property type="entry name" value="ANL_N_sf"/>
</dbReference>
<evidence type="ECO:0000256" key="1">
    <source>
        <dbReference type="ARBA" id="ARBA00004477"/>
    </source>
</evidence>
<name>A0A478ECT7_TALPI</name>
<evidence type="ECO:0000313" key="7">
    <source>
        <dbReference type="EMBL" id="GAM43097.1"/>
    </source>
</evidence>
<keyword evidence="5" id="KW-0812">Transmembrane</keyword>
<feature type="domain" description="AMP-dependent synthetase/ligase" evidence="6">
    <location>
        <begin position="117"/>
        <end position="484"/>
    </location>
</feature>
<dbReference type="InterPro" id="IPR012349">
    <property type="entry name" value="Split_barrel_FMN-bd"/>
</dbReference>
<keyword evidence="5" id="KW-1133">Transmembrane helix</keyword>
<feature type="transmembrane region" description="Helical" evidence="5">
    <location>
        <begin position="953"/>
        <end position="973"/>
    </location>
</feature>
<organism evidence="7 8">
    <name type="scientific">Talaromyces pinophilus</name>
    <name type="common">Penicillium pinophilum</name>
    <dbReference type="NCBI Taxonomy" id="128442"/>
    <lineage>
        <taxon>Eukaryota</taxon>
        <taxon>Fungi</taxon>
        <taxon>Dikarya</taxon>
        <taxon>Ascomycota</taxon>
        <taxon>Pezizomycotina</taxon>
        <taxon>Eurotiomycetes</taxon>
        <taxon>Eurotiomycetidae</taxon>
        <taxon>Eurotiales</taxon>
        <taxon>Trichocomaceae</taxon>
        <taxon>Talaromyces</taxon>
        <taxon>Talaromyces sect. Talaromyces</taxon>
    </lineage>
</organism>
<comment type="subcellular location">
    <subcellularLocation>
        <location evidence="1">Endoplasmic reticulum membrane</location>
        <topology evidence="1">Multi-pass membrane protein</topology>
    </subcellularLocation>
</comment>
<dbReference type="Gene3D" id="3.40.50.12780">
    <property type="entry name" value="N-terminal domain of ligase-like"/>
    <property type="match status" value="1"/>
</dbReference>
<feature type="region of interest" description="Disordered" evidence="4">
    <location>
        <begin position="1001"/>
        <end position="1046"/>
    </location>
</feature>
<dbReference type="AlphaFoldDB" id="A0A478ECT7"/>
<evidence type="ECO:0000259" key="6">
    <source>
        <dbReference type="Pfam" id="PF00501"/>
    </source>
</evidence>
<feature type="transmembrane region" description="Helical" evidence="5">
    <location>
        <begin position="919"/>
        <end position="941"/>
    </location>
</feature>
<proteinExistence type="predicted"/>
<dbReference type="SUPFAM" id="SSF50475">
    <property type="entry name" value="FMN-binding split barrel"/>
    <property type="match status" value="1"/>
</dbReference>
<evidence type="ECO:0000256" key="2">
    <source>
        <dbReference type="ARBA" id="ARBA00022824"/>
    </source>
</evidence>
<dbReference type="PANTHER" id="PTHR42921">
    <property type="entry name" value="ACETOACETYL-COA SYNTHETASE"/>
    <property type="match status" value="1"/>
</dbReference>
<dbReference type="InterPro" id="IPR037185">
    <property type="entry name" value="EmrE-like"/>
</dbReference>
<dbReference type="PANTHER" id="PTHR42921:SF4">
    <property type="entry name" value="ACETOACETYL-COA SYNTHASE (AFU_ORTHOLOGUE AFUA_8G04770)"/>
    <property type="match status" value="1"/>
</dbReference>
<evidence type="ECO:0000256" key="5">
    <source>
        <dbReference type="SAM" id="Phobius"/>
    </source>
</evidence>
<dbReference type="InterPro" id="IPR000873">
    <property type="entry name" value="AMP-dep_synth/lig_dom"/>
</dbReference>
<dbReference type="SUPFAM" id="SSF56801">
    <property type="entry name" value="Acetyl-CoA synthetase-like"/>
    <property type="match status" value="1"/>
</dbReference>
<feature type="transmembrane region" description="Helical" evidence="5">
    <location>
        <begin position="979"/>
        <end position="997"/>
    </location>
</feature>